<keyword evidence="1" id="KW-0732">Signal</keyword>
<proteinExistence type="predicted"/>
<evidence type="ECO:0000256" key="1">
    <source>
        <dbReference type="ARBA" id="ARBA00022729"/>
    </source>
</evidence>
<gene>
    <name evidence="4" type="ORF">TSUD_105460</name>
</gene>
<feature type="domain" description="Apple" evidence="3">
    <location>
        <begin position="122"/>
        <end position="214"/>
    </location>
</feature>
<keyword evidence="2" id="KW-1015">Disulfide bond</keyword>
<evidence type="ECO:0000313" key="5">
    <source>
        <dbReference type="Proteomes" id="UP000242715"/>
    </source>
</evidence>
<dbReference type="InterPro" id="IPR003609">
    <property type="entry name" value="Pan_app"/>
</dbReference>
<evidence type="ECO:0000313" key="4">
    <source>
        <dbReference type="EMBL" id="GAU17047.1"/>
    </source>
</evidence>
<dbReference type="Pfam" id="PF00954">
    <property type="entry name" value="S_locus_glycop"/>
    <property type="match status" value="1"/>
</dbReference>
<dbReference type="AlphaFoldDB" id="A0A2Z6LMM9"/>
<sequence>MMFQFVLDLLENTTSHSSYNKFLNRTFQQERFNYDKSRLVMNSTGEIQFWRWEDNLQWNKMWWRPSDICDTHNHCGNFSSCSKDNWIPCKCLPGFRSLSDNGHRYQLGERFQGCVRKSQTPCLPKVMATANNDLIFINLTKIKVGNPDIGLSTDSEANCQSICLNMCSRCNAYSYSAKYSDRSIFSCSIWTQQLPTLQEDQDDGRNLLILVKRSDIESTAKSCEPCGTYIIPYPLSTGPKCGDPMYNKFNCNLLTGQLSFMLSDGKSYRVTVIDEGNRMFYIQTNDTNRCDDSSSSSYQTSSPFSVTNWCSEEDEIQLNWAPAPEPHCDKYVGCKNWPHSTCIAKSGGENRTIEKPFNLSKAIDSSSNLYSHHYLNMYGGVCLCTQKENRPQAW</sequence>
<dbReference type="PANTHER" id="PTHR32444:SF235">
    <property type="entry name" value="OS01G0783900 PROTEIN"/>
    <property type="match status" value="1"/>
</dbReference>
<keyword evidence="5" id="KW-1185">Reference proteome</keyword>
<dbReference type="Proteomes" id="UP000242715">
    <property type="component" value="Unassembled WGS sequence"/>
</dbReference>
<accession>A0A2Z6LMM9</accession>
<dbReference type="GO" id="GO:0048544">
    <property type="term" value="P:recognition of pollen"/>
    <property type="evidence" value="ECO:0007669"/>
    <property type="project" value="InterPro"/>
</dbReference>
<protein>
    <recommendedName>
        <fullName evidence="3">Apple domain-containing protein</fullName>
    </recommendedName>
</protein>
<dbReference type="InterPro" id="IPR000858">
    <property type="entry name" value="S_locus_glycoprot_dom"/>
</dbReference>
<evidence type="ECO:0000256" key="2">
    <source>
        <dbReference type="ARBA" id="ARBA00023157"/>
    </source>
</evidence>
<dbReference type="EMBL" id="DF973166">
    <property type="protein sequence ID" value="GAU17047.1"/>
    <property type="molecule type" value="Genomic_DNA"/>
</dbReference>
<organism evidence="4 5">
    <name type="scientific">Trifolium subterraneum</name>
    <name type="common">Subterranean clover</name>
    <dbReference type="NCBI Taxonomy" id="3900"/>
    <lineage>
        <taxon>Eukaryota</taxon>
        <taxon>Viridiplantae</taxon>
        <taxon>Streptophyta</taxon>
        <taxon>Embryophyta</taxon>
        <taxon>Tracheophyta</taxon>
        <taxon>Spermatophyta</taxon>
        <taxon>Magnoliopsida</taxon>
        <taxon>eudicotyledons</taxon>
        <taxon>Gunneridae</taxon>
        <taxon>Pentapetalae</taxon>
        <taxon>rosids</taxon>
        <taxon>fabids</taxon>
        <taxon>Fabales</taxon>
        <taxon>Fabaceae</taxon>
        <taxon>Papilionoideae</taxon>
        <taxon>50 kb inversion clade</taxon>
        <taxon>NPAAA clade</taxon>
        <taxon>Hologalegina</taxon>
        <taxon>IRL clade</taxon>
        <taxon>Trifolieae</taxon>
        <taxon>Trifolium</taxon>
    </lineage>
</organism>
<dbReference type="PANTHER" id="PTHR32444">
    <property type="entry name" value="BULB-TYPE LECTIN DOMAIN-CONTAINING PROTEIN"/>
    <property type="match status" value="1"/>
</dbReference>
<dbReference type="PROSITE" id="PS50948">
    <property type="entry name" value="PAN"/>
    <property type="match status" value="1"/>
</dbReference>
<dbReference type="OrthoDB" id="1741851at2759"/>
<name>A0A2Z6LMM9_TRISU</name>
<reference evidence="5" key="1">
    <citation type="journal article" date="2017" name="Front. Plant Sci.">
        <title>Climate Clever Clovers: New Paradigm to Reduce the Environmental Footprint of Ruminants by Breeding Low Methanogenic Forages Utilizing Haplotype Variation.</title>
        <authorList>
            <person name="Kaur P."/>
            <person name="Appels R."/>
            <person name="Bayer P.E."/>
            <person name="Keeble-Gagnere G."/>
            <person name="Wang J."/>
            <person name="Hirakawa H."/>
            <person name="Shirasawa K."/>
            <person name="Vercoe P."/>
            <person name="Stefanova K."/>
            <person name="Durmic Z."/>
            <person name="Nichols P."/>
            <person name="Revell C."/>
            <person name="Isobe S.N."/>
            <person name="Edwards D."/>
            <person name="Erskine W."/>
        </authorList>
    </citation>
    <scope>NUCLEOTIDE SEQUENCE [LARGE SCALE GENOMIC DNA]</scope>
    <source>
        <strain evidence="5">cv. Daliak</strain>
    </source>
</reference>
<evidence type="ECO:0000259" key="3">
    <source>
        <dbReference type="PROSITE" id="PS50948"/>
    </source>
</evidence>